<sequence length="104" mass="11741">NEPPALAPPHSETAMAIRQGPKSTDMTLDEFKEWLKQFDADHDGRISKEELRSAIRSVRGRFSSWRSGRAIRGADSNGDGFLDDDEIENLVAFAHRHLHMRIVA</sequence>
<keyword evidence="1" id="KW-0677">Repeat</keyword>
<dbReference type="SMART" id="SM00054">
    <property type="entry name" value="EFh"/>
    <property type="match status" value="2"/>
</dbReference>
<dbReference type="EMBL" id="GDJX01024194">
    <property type="protein sequence ID" value="JAT43742.1"/>
    <property type="molecule type" value="Transcribed_RNA"/>
</dbReference>
<dbReference type="InterPro" id="IPR011992">
    <property type="entry name" value="EF-hand-dom_pair"/>
</dbReference>
<evidence type="ECO:0000259" key="4">
    <source>
        <dbReference type="PROSITE" id="PS50222"/>
    </source>
</evidence>
<dbReference type="Gene3D" id="1.10.238.10">
    <property type="entry name" value="EF-hand"/>
    <property type="match status" value="1"/>
</dbReference>
<dbReference type="SUPFAM" id="SSF47473">
    <property type="entry name" value="EF-hand"/>
    <property type="match status" value="1"/>
</dbReference>
<feature type="non-terminal residue" evidence="5">
    <location>
        <position position="1"/>
    </location>
</feature>
<dbReference type="PANTHER" id="PTHR23050">
    <property type="entry name" value="CALCIUM BINDING PROTEIN"/>
    <property type="match status" value="1"/>
</dbReference>
<dbReference type="InterPro" id="IPR018247">
    <property type="entry name" value="EF_Hand_1_Ca_BS"/>
</dbReference>
<dbReference type="AlphaFoldDB" id="A0A1D1XMX6"/>
<organism evidence="5">
    <name type="scientific">Anthurium amnicola</name>
    <dbReference type="NCBI Taxonomy" id="1678845"/>
    <lineage>
        <taxon>Eukaryota</taxon>
        <taxon>Viridiplantae</taxon>
        <taxon>Streptophyta</taxon>
        <taxon>Embryophyta</taxon>
        <taxon>Tracheophyta</taxon>
        <taxon>Spermatophyta</taxon>
        <taxon>Magnoliopsida</taxon>
        <taxon>Liliopsida</taxon>
        <taxon>Araceae</taxon>
        <taxon>Pothoideae</taxon>
        <taxon>Potheae</taxon>
        <taxon>Anthurium</taxon>
    </lineage>
</organism>
<evidence type="ECO:0000256" key="2">
    <source>
        <dbReference type="ARBA" id="ARBA00022837"/>
    </source>
</evidence>
<gene>
    <name evidence="5" type="primary">CML23_1</name>
    <name evidence="5" type="ORF">g.51431</name>
</gene>
<dbReference type="InterPro" id="IPR050145">
    <property type="entry name" value="Centrin_CML-like"/>
</dbReference>
<feature type="domain" description="EF-hand" evidence="4">
    <location>
        <begin position="26"/>
        <end position="61"/>
    </location>
</feature>
<dbReference type="CDD" id="cd00051">
    <property type="entry name" value="EFh"/>
    <property type="match status" value="1"/>
</dbReference>
<evidence type="ECO:0000256" key="1">
    <source>
        <dbReference type="ARBA" id="ARBA00022737"/>
    </source>
</evidence>
<dbReference type="PROSITE" id="PS50222">
    <property type="entry name" value="EF_HAND_2"/>
    <property type="match status" value="1"/>
</dbReference>
<name>A0A1D1XMX6_9ARAE</name>
<evidence type="ECO:0000256" key="3">
    <source>
        <dbReference type="SAM" id="MobiDB-lite"/>
    </source>
</evidence>
<evidence type="ECO:0000313" key="5">
    <source>
        <dbReference type="EMBL" id="JAT43742.1"/>
    </source>
</evidence>
<dbReference type="InterPro" id="IPR002048">
    <property type="entry name" value="EF_hand_dom"/>
</dbReference>
<feature type="region of interest" description="Disordered" evidence="3">
    <location>
        <begin position="1"/>
        <end position="22"/>
    </location>
</feature>
<dbReference type="PROSITE" id="PS00018">
    <property type="entry name" value="EF_HAND_1"/>
    <property type="match status" value="2"/>
</dbReference>
<reference evidence="5" key="1">
    <citation type="submission" date="2015-07" db="EMBL/GenBank/DDBJ databases">
        <title>Transcriptome Assembly of Anthurium amnicola.</title>
        <authorList>
            <person name="Suzuki J."/>
        </authorList>
    </citation>
    <scope>NUCLEOTIDE SEQUENCE</scope>
</reference>
<proteinExistence type="predicted"/>
<accession>A0A1D1XMX6</accession>
<keyword evidence="2" id="KW-0106">Calcium</keyword>
<dbReference type="GO" id="GO:0005509">
    <property type="term" value="F:calcium ion binding"/>
    <property type="evidence" value="ECO:0007669"/>
    <property type="project" value="InterPro"/>
</dbReference>
<dbReference type="Pfam" id="PF13202">
    <property type="entry name" value="EF-hand_5"/>
    <property type="match status" value="2"/>
</dbReference>
<protein>
    <submittedName>
        <fullName evidence="5">Putative calcium-binding protein CML23</fullName>
    </submittedName>
</protein>